<sequence>MVLFGIVPGAIDFEQFTEAPDGNGLSLLACLLNDRMPLL</sequence>
<organism evidence="1 2">
    <name type="scientific">Dictyobacter formicarum</name>
    <dbReference type="NCBI Taxonomy" id="2778368"/>
    <lineage>
        <taxon>Bacteria</taxon>
        <taxon>Bacillati</taxon>
        <taxon>Chloroflexota</taxon>
        <taxon>Ktedonobacteria</taxon>
        <taxon>Ktedonobacterales</taxon>
        <taxon>Dictyobacteraceae</taxon>
        <taxon>Dictyobacter</taxon>
    </lineage>
</organism>
<evidence type="ECO:0000313" key="2">
    <source>
        <dbReference type="Proteomes" id="UP000635565"/>
    </source>
</evidence>
<evidence type="ECO:0000313" key="1">
    <source>
        <dbReference type="EMBL" id="GHO82731.1"/>
    </source>
</evidence>
<name>A0ABQ3VAK8_9CHLR</name>
<keyword evidence="2" id="KW-1185">Reference proteome</keyword>
<dbReference type="Proteomes" id="UP000635565">
    <property type="component" value="Unassembled WGS sequence"/>
</dbReference>
<proteinExistence type="predicted"/>
<reference evidence="1 2" key="1">
    <citation type="journal article" date="2021" name="Int. J. Syst. Evol. Microbiol.">
        <title>Reticulibacter mediterranei gen. nov., sp. nov., within the new family Reticulibacteraceae fam. nov., and Ktedonospora formicarum gen. nov., sp. nov., Ktedonobacter robiniae sp. nov., Dictyobacter formicarum sp. nov. and Dictyobacter arantiisoli sp. nov., belonging to the class Ktedonobacteria.</title>
        <authorList>
            <person name="Yabe S."/>
            <person name="Zheng Y."/>
            <person name="Wang C.M."/>
            <person name="Sakai Y."/>
            <person name="Abe K."/>
            <person name="Yokota A."/>
            <person name="Donadio S."/>
            <person name="Cavaletti L."/>
            <person name="Monciardini P."/>
        </authorList>
    </citation>
    <scope>NUCLEOTIDE SEQUENCE [LARGE SCALE GENOMIC DNA]</scope>
    <source>
        <strain evidence="1 2">SOSP1-9</strain>
    </source>
</reference>
<protein>
    <submittedName>
        <fullName evidence="1">Uncharacterized protein</fullName>
    </submittedName>
</protein>
<dbReference type="EMBL" id="BNJJ01000002">
    <property type="protein sequence ID" value="GHO82731.1"/>
    <property type="molecule type" value="Genomic_DNA"/>
</dbReference>
<comment type="caution">
    <text evidence="1">The sequence shown here is derived from an EMBL/GenBank/DDBJ whole genome shotgun (WGS) entry which is preliminary data.</text>
</comment>
<accession>A0ABQ3VAK8</accession>
<gene>
    <name evidence="1" type="ORF">KSZ_07370</name>
</gene>